<organism evidence="1 2">
    <name type="scientific">Lentzea xinjiangensis</name>
    <dbReference type="NCBI Taxonomy" id="402600"/>
    <lineage>
        <taxon>Bacteria</taxon>
        <taxon>Bacillati</taxon>
        <taxon>Actinomycetota</taxon>
        <taxon>Actinomycetes</taxon>
        <taxon>Pseudonocardiales</taxon>
        <taxon>Pseudonocardiaceae</taxon>
        <taxon>Lentzea</taxon>
    </lineage>
</organism>
<dbReference type="Proteomes" id="UP000199352">
    <property type="component" value="Unassembled WGS sequence"/>
</dbReference>
<dbReference type="STRING" id="402600.SAMN05216188_115114"/>
<dbReference type="EMBL" id="FOFR01000015">
    <property type="protein sequence ID" value="SER77333.1"/>
    <property type="molecule type" value="Genomic_DNA"/>
</dbReference>
<accession>A0A1H9RYX8</accession>
<sequence>MCYADTVTNDDGTATAFCYCGWSADHATPEAADTDAERHQTAAESALAA</sequence>
<dbReference type="AlphaFoldDB" id="A0A1H9RYX8"/>
<reference evidence="2" key="1">
    <citation type="submission" date="2016-10" db="EMBL/GenBank/DDBJ databases">
        <authorList>
            <person name="Varghese N."/>
            <person name="Submissions S."/>
        </authorList>
    </citation>
    <scope>NUCLEOTIDE SEQUENCE [LARGE SCALE GENOMIC DNA]</scope>
    <source>
        <strain evidence="2">CGMCC 4.3525</strain>
    </source>
</reference>
<keyword evidence="2" id="KW-1185">Reference proteome</keyword>
<proteinExistence type="predicted"/>
<gene>
    <name evidence="1" type="ORF">SAMN05216188_115114</name>
</gene>
<protein>
    <submittedName>
        <fullName evidence="1">Uncharacterized protein</fullName>
    </submittedName>
</protein>
<evidence type="ECO:0000313" key="2">
    <source>
        <dbReference type="Proteomes" id="UP000199352"/>
    </source>
</evidence>
<evidence type="ECO:0000313" key="1">
    <source>
        <dbReference type="EMBL" id="SER77333.1"/>
    </source>
</evidence>
<name>A0A1H9RYX8_9PSEU</name>